<evidence type="ECO:0000313" key="6">
    <source>
        <dbReference type="Proteomes" id="UP000541470"/>
    </source>
</evidence>
<sequence length="237" mass="26382">MATDPFSGDAGAGVDRKTALSASLRHRILTMQVAPGSVLDEVSLSEEFGLSRPPVREAMRQLAGEGFIELEANRPARVTSMNYQSLRDFFLVAPLIYVATTRLAAEIATKADIAGLRQIQDNFRDAVQSGNIDGRVFYNDQFHLRIGEIANNAYLLPSLRRLLIDHARIGKIFYRPANARMQHELEEASRQHDEIIDAVANHDADRAETLVREHLDLSRKNMAMYAAPEGMQIPLGV</sequence>
<dbReference type="GO" id="GO:0003677">
    <property type="term" value="F:DNA binding"/>
    <property type="evidence" value="ECO:0007669"/>
    <property type="project" value="UniProtKB-KW"/>
</dbReference>
<evidence type="ECO:0000259" key="4">
    <source>
        <dbReference type="PROSITE" id="PS50949"/>
    </source>
</evidence>
<dbReference type="Pfam" id="PF00392">
    <property type="entry name" value="GntR"/>
    <property type="match status" value="1"/>
</dbReference>
<dbReference type="PANTHER" id="PTHR43537">
    <property type="entry name" value="TRANSCRIPTIONAL REGULATOR, GNTR FAMILY"/>
    <property type="match status" value="1"/>
</dbReference>
<keyword evidence="6" id="KW-1185">Reference proteome</keyword>
<gene>
    <name evidence="5" type="ORF">HHL25_21875</name>
</gene>
<dbReference type="InterPro" id="IPR000524">
    <property type="entry name" value="Tscrpt_reg_HTH_GntR"/>
</dbReference>
<dbReference type="RefSeq" id="WP_169595357.1">
    <property type="nucleotide sequence ID" value="NZ_JABBGK010000008.1"/>
</dbReference>
<dbReference type="Gene3D" id="1.20.120.530">
    <property type="entry name" value="GntR ligand-binding domain-like"/>
    <property type="match status" value="1"/>
</dbReference>
<dbReference type="SUPFAM" id="SSF48008">
    <property type="entry name" value="GntR ligand-binding domain-like"/>
    <property type="match status" value="1"/>
</dbReference>
<dbReference type="GO" id="GO:0003700">
    <property type="term" value="F:DNA-binding transcription factor activity"/>
    <property type="evidence" value="ECO:0007669"/>
    <property type="project" value="InterPro"/>
</dbReference>
<protein>
    <submittedName>
        <fullName evidence="5">GntR family transcriptional regulator</fullName>
    </submittedName>
</protein>
<dbReference type="Pfam" id="PF07729">
    <property type="entry name" value="FCD"/>
    <property type="match status" value="1"/>
</dbReference>
<feature type="domain" description="HTH gntR-type" evidence="4">
    <location>
        <begin position="14"/>
        <end position="81"/>
    </location>
</feature>
<dbReference type="InterPro" id="IPR008920">
    <property type="entry name" value="TF_FadR/GntR_C"/>
</dbReference>
<evidence type="ECO:0000313" key="5">
    <source>
        <dbReference type="EMBL" id="NML76792.1"/>
    </source>
</evidence>
<dbReference type="SMART" id="SM00895">
    <property type="entry name" value="FCD"/>
    <property type="match status" value="1"/>
</dbReference>
<keyword evidence="1" id="KW-0805">Transcription regulation</keyword>
<dbReference type="SMART" id="SM00345">
    <property type="entry name" value="HTH_GNTR"/>
    <property type="match status" value="1"/>
</dbReference>
<organism evidence="5 6">
    <name type="scientific">Rhizobium terricola</name>
    <dbReference type="NCBI Taxonomy" id="2728849"/>
    <lineage>
        <taxon>Bacteria</taxon>
        <taxon>Pseudomonadati</taxon>
        <taxon>Pseudomonadota</taxon>
        <taxon>Alphaproteobacteria</taxon>
        <taxon>Hyphomicrobiales</taxon>
        <taxon>Rhizobiaceae</taxon>
        <taxon>Rhizobium/Agrobacterium group</taxon>
        <taxon>Rhizobium</taxon>
    </lineage>
</organism>
<evidence type="ECO:0000256" key="3">
    <source>
        <dbReference type="ARBA" id="ARBA00023163"/>
    </source>
</evidence>
<dbReference type="Proteomes" id="UP000541470">
    <property type="component" value="Unassembled WGS sequence"/>
</dbReference>
<evidence type="ECO:0000256" key="2">
    <source>
        <dbReference type="ARBA" id="ARBA00023125"/>
    </source>
</evidence>
<keyword evidence="2" id="KW-0238">DNA-binding</keyword>
<dbReference type="InterPro" id="IPR036390">
    <property type="entry name" value="WH_DNA-bd_sf"/>
</dbReference>
<dbReference type="InterPro" id="IPR036388">
    <property type="entry name" value="WH-like_DNA-bd_sf"/>
</dbReference>
<keyword evidence="3" id="KW-0804">Transcription</keyword>
<accession>A0A7Y0B0C1</accession>
<evidence type="ECO:0000256" key="1">
    <source>
        <dbReference type="ARBA" id="ARBA00023015"/>
    </source>
</evidence>
<reference evidence="5 6" key="1">
    <citation type="submission" date="2020-04" db="EMBL/GenBank/DDBJ databases">
        <title>Rhizobium sp. S-51 isolated from soil.</title>
        <authorList>
            <person name="Dahal R.H."/>
        </authorList>
    </citation>
    <scope>NUCLEOTIDE SEQUENCE [LARGE SCALE GENOMIC DNA]</scope>
    <source>
        <strain evidence="5 6">S-51</strain>
    </source>
</reference>
<dbReference type="Gene3D" id="1.10.10.10">
    <property type="entry name" value="Winged helix-like DNA-binding domain superfamily/Winged helix DNA-binding domain"/>
    <property type="match status" value="1"/>
</dbReference>
<dbReference type="PROSITE" id="PS50949">
    <property type="entry name" value="HTH_GNTR"/>
    <property type="match status" value="1"/>
</dbReference>
<dbReference type="EMBL" id="JABBGK010000008">
    <property type="protein sequence ID" value="NML76792.1"/>
    <property type="molecule type" value="Genomic_DNA"/>
</dbReference>
<dbReference type="PANTHER" id="PTHR43537:SF53">
    <property type="entry name" value="HTH-TYPE TRANSCRIPTIONAL REPRESSOR NANR"/>
    <property type="match status" value="1"/>
</dbReference>
<dbReference type="SUPFAM" id="SSF46785">
    <property type="entry name" value="Winged helix' DNA-binding domain"/>
    <property type="match status" value="1"/>
</dbReference>
<proteinExistence type="predicted"/>
<name>A0A7Y0B0C1_9HYPH</name>
<dbReference type="InterPro" id="IPR011711">
    <property type="entry name" value="GntR_C"/>
</dbReference>
<comment type="caution">
    <text evidence="5">The sequence shown here is derived from an EMBL/GenBank/DDBJ whole genome shotgun (WGS) entry which is preliminary data.</text>
</comment>
<dbReference type="PRINTS" id="PR00035">
    <property type="entry name" value="HTHGNTR"/>
</dbReference>
<dbReference type="AlphaFoldDB" id="A0A7Y0B0C1"/>